<keyword evidence="4 7" id="KW-0862">Zinc</keyword>
<keyword evidence="5 8" id="KW-0456">Lyase</keyword>
<dbReference type="OrthoDB" id="10248475at2759"/>
<comment type="catalytic activity">
    <reaction evidence="6 8">
        <text>hydrogencarbonate + H(+) = CO2 + H2O</text>
        <dbReference type="Rhea" id="RHEA:10748"/>
        <dbReference type="ChEBI" id="CHEBI:15377"/>
        <dbReference type="ChEBI" id="CHEBI:15378"/>
        <dbReference type="ChEBI" id="CHEBI:16526"/>
        <dbReference type="ChEBI" id="CHEBI:17544"/>
        <dbReference type="EC" id="4.2.1.1"/>
    </reaction>
</comment>
<dbReference type="InterPro" id="IPR036874">
    <property type="entry name" value="Carbonic_anhydrase_sf"/>
</dbReference>
<evidence type="ECO:0000313" key="10">
    <source>
        <dbReference type="Proteomes" id="UP000800235"/>
    </source>
</evidence>
<dbReference type="PANTHER" id="PTHR11002">
    <property type="entry name" value="CARBONIC ANHYDRASE"/>
    <property type="match status" value="1"/>
</dbReference>
<dbReference type="Pfam" id="PF00484">
    <property type="entry name" value="Pro_CA"/>
    <property type="match status" value="1"/>
</dbReference>
<dbReference type="InterPro" id="IPR015892">
    <property type="entry name" value="Carbonic_anhydrase_CS"/>
</dbReference>
<feature type="binding site" evidence="7">
    <location>
        <position position="105"/>
    </location>
    <ligand>
        <name>Zn(2+)</name>
        <dbReference type="ChEBI" id="CHEBI:29105"/>
    </ligand>
</feature>
<dbReference type="SUPFAM" id="SSF53056">
    <property type="entry name" value="beta-carbonic anhydrase, cab"/>
    <property type="match status" value="1"/>
</dbReference>
<dbReference type="PROSITE" id="PS00705">
    <property type="entry name" value="PROK_CO2_ANHYDRASE_2"/>
    <property type="match status" value="1"/>
</dbReference>
<evidence type="ECO:0000256" key="1">
    <source>
        <dbReference type="ARBA" id="ARBA00006217"/>
    </source>
</evidence>
<feature type="binding site" evidence="7">
    <location>
        <position position="46"/>
    </location>
    <ligand>
        <name>Zn(2+)</name>
        <dbReference type="ChEBI" id="CHEBI:29105"/>
    </ligand>
</feature>
<comment type="cofactor">
    <cofactor evidence="7">
        <name>Zn(2+)</name>
        <dbReference type="ChEBI" id="CHEBI:29105"/>
    </cofactor>
    <text evidence="7">Binds 1 zinc ion per subunit.</text>
</comment>
<keyword evidence="3 7" id="KW-0479">Metal-binding</keyword>
<evidence type="ECO:0000313" key="9">
    <source>
        <dbReference type="EMBL" id="KAF2431690.1"/>
    </source>
</evidence>
<dbReference type="Proteomes" id="UP000800235">
    <property type="component" value="Unassembled WGS sequence"/>
</dbReference>
<dbReference type="InterPro" id="IPR001765">
    <property type="entry name" value="Carbonic_anhydrase"/>
</dbReference>
<comment type="function">
    <text evidence="8">Reversible hydration of carbon dioxide.</text>
</comment>
<sequence>MTVTTNSFDRILAGNAIFARRLTLREPELLAKTAKGQAPEVLWLGCADSRIPETTICDCKPGDIFVHRNIANILTPDDINSASVIEYAVGFVKVNRVMVCGHTKCGGANAAMGDDDLGDILNTWLEPMRALRRQHKSELDKLLTADAKANRLAELNVFRSLEVLKQNPIVQKAMAERGLTLHGLLYDIPAGELLVLEDGKTHVTATTETQHRLNR</sequence>
<dbReference type="GO" id="GO:0034599">
    <property type="term" value="P:cellular response to oxidative stress"/>
    <property type="evidence" value="ECO:0007669"/>
    <property type="project" value="TreeGrafter"/>
</dbReference>
<evidence type="ECO:0000256" key="7">
    <source>
        <dbReference type="PIRSR" id="PIRSR601765-1"/>
    </source>
</evidence>
<protein>
    <recommendedName>
        <fullName evidence="2 8">Carbonic anhydrase</fullName>
        <ecNumber evidence="2 8">4.2.1.1</ecNumber>
    </recommendedName>
    <alternativeName>
        <fullName evidence="8">Carbonate dehydratase</fullName>
    </alternativeName>
</protein>
<comment type="caution">
    <text evidence="9">The sequence shown here is derived from an EMBL/GenBank/DDBJ whole genome shotgun (WGS) entry which is preliminary data.</text>
</comment>
<dbReference type="PANTHER" id="PTHR11002:SF76">
    <property type="entry name" value="CARBONIC ANHYDRASE"/>
    <property type="match status" value="1"/>
</dbReference>
<proteinExistence type="inferred from homology"/>
<name>A0A9P4TZI5_9PEZI</name>
<dbReference type="Gene3D" id="3.40.1050.10">
    <property type="entry name" value="Carbonic anhydrase"/>
    <property type="match status" value="1"/>
</dbReference>
<evidence type="ECO:0000256" key="8">
    <source>
        <dbReference type="RuleBase" id="RU003956"/>
    </source>
</evidence>
<dbReference type="SMART" id="SM00947">
    <property type="entry name" value="Pro_CA"/>
    <property type="match status" value="1"/>
</dbReference>
<dbReference type="GO" id="GO:0015976">
    <property type="term" value="P:carbon utilization"/>
    <property type="evidence" value="ECO:0007669"/>
    <property type="project" value="InterPro"/>
</dbReference>
<feature type="binding site" evidence="7">
    <location>
        <position position="48"/>
    </location>
    <ligand>
        <name>Zn(2+)</name>
        <dbReference type="ChEBI" id="CHEBI:29105"/>
    </ligand>
</feature>
<dbReference type="EMBL" id="MU007030">
    <property type="protein sequence ID" value="KAF2431690.1"/>
    <property type="molecule type" value="Genomic_DNA"/>
</dbReference>
<accession>A0A9P4TZI5</accession>
<dbReference type="GO" id="GO:0004089">
    <property type="term" value="F:carbonate dehydratase activity"/>
    <property type="evidence" value="ECO:0007669"/>
    <property type="project" value="UniProtKB-UniRule"/>
</dbReference>
<dbReference type="CDD" id="cd00883">
    <property type="entry name" value="beta_CA_cladeA"/>
    <property type="match status" value="1"/>
</dbReference>
<dbReference type="GO" id="GO:0008270">
    <property type="term" value="F:zinc ion binding"/>
    <property type="evidence" value="ECO:0007669"/>
    <property type="project" value="UniProtKB-UniRule"/>
</dbReference>
<dbReference type="GO" id="GO:0071244">
    <property type="term" value="P:cellular response to carbon dioxide"/>
    <property type="evidence" value="ECO:0007669"/>
    <property type="project" value="TreeGrafter"/>
</dbReference>
<evidence type="ECO:0000256" key="3">
    <source>
        <dbReference type="ARBA" id="ARBA00022723"/>
    </source>
</evidence>
<keyword evidence="10" id="KW-1185">Reference proteome</keyword>
<evidence type="ECO:0000256" key="2">
    <source>
        <dbReference type="ARBA" id="ARBA00012925"/>
    </source>
</evidence>
<gene>
    <name evidence="9" type="ORF">EJ08DRAFT_687226</name>
</gene>
<evidence type="ECO:0000256" key="4">
    <source>
        <dbReference type="ARBA" id="ARBA00022833"/>
    </source>
</evidence>
<dbReference type="AlphaFoldDB" id="A0A9P4TZI5"/>
<dbReference type="GO" id="GO:0005737">
    <property type="term" value="C:cytoplasm"/>
    <property type="evidence" value="ECO:0007669"/>
    <property type="project" value="TreeGrafter"/>
</dbReference>
<organism evidence="9 10">
    <name type="scientific">Tothia fuscella</name>
    <dbReference type="NCBI Taxonomy" id="1048955"/>
    <lineage>
        <taxon>Eukaryota</taxon>
        <taxon>Fungi</taxon>
        <taxon>Dikarya</taxon>
        <taxon>Ascomycota</taxon>
        <taxon>Pezizomycotina</taxon>
        <taxon>Dothideomycetes</taxon>
        <taxon>Pleosporomycetidae</taxon>
        <taxon>Venturiales</taxon>
        <taxon>Cylindrosympodiaceae</taxon>
        <taxon>Tothia</taxon>
    </lineage>
</organism>
<feature type="binding site" evidence="7">
    <location>
        <position position="102"/>
    </location>
    <ligand>
        <name>Zn(2+)</name>
        <dbReference type="ChEBI" id="CHEBI:29105"/>
    </ligand>
</feature>
<dbReference type="EC" id="4.2.1.1" evidence="2 8"/>
<evidence type="ECO:0000256" key="6">
    <source>
        <dbReference type="ARBA" id="ARBA00048348"/>
    </source>
</evidence>
<evidence type="ECO:0000256" key="5">
    <source>
        <dbReference type="ARBA" id="ARBA00023239"/>
    </source>
</evidence>
<comment type="similarity">
    <text evidence="1 8">Belongs to the beta-class carbonic anhydrase family.</text>
</comment>
<reference evidence="9" key="1">
    <citation type="journal article" date="2020" name="Stud. Mycol.">
        <title>101 Dothideomycetes genomes: a test case for predicting lifestyles and emergence of pathogens.</title>
        <authorList>
            <person name="Haridas S."/>
            <person name="Albert R."/>
            <person name="Binder M."/>
            <person name="Bloem J."/>
            <person name="Labutti K."/>
            <person name="Salamov A."/>
            <person name="Andreopoulos B."/>
            <person name="Baker S."/>
            <person name="Barry K."/>
            <person name="Bills G."/>
            <person name="Bluhm B."/>
            <person name="Cannon C."/>
            <person name="Castanera R."/>
            <person name="Culley D."/>
            <person name="Daum C."/>
            <person name="Ezra D."/>
            <person name="Gonzalez J."/>
            <person name="Henrissat B."/>
            <person name="Kuo A."/>
            <person name="Liang C."/>
            <person name="Lipzen A."/>
            <person name="Lutzoni F."/>
            <person name="Magnuson J."/>
            <person name="Mondo S."/>
            <person name="Nolan M."/>
            <person name="Ohm R."/>
            <person name="Pangilinan J."/>
            <person name="Park H.-J."/>
            <person name="Ramirez L."/>
            <person name="Alfaro M."/>
            <person name="Sun H."/>
            <person name="Tritt A."/>
            <person name="Yoshinaga Y."/>
            <person name="Zwiers L.-H."/>
            <person name="Turgeon B."/>
            <person name="Goodwin S."/>
            <person name="Spatafora J."/>
            <person name="Crous P."/>
            <person name="Grigoriev I."/>
        </authorList>
    </citation>
    <scope>NUCLEOTIDE SEQUENCE</scope>
    <source>
        <strain evidence="9">CBS 130266</strain>
    </source>
</reference>